<dbReference type="InterPro" id="IPR000719">
    <property type="entry name" value="Prot_kinase_dom"/>
</dbReference>
<dbReference type="PANTHER" id="PTHR48011:SF86">
    <property type="entry name" value="MITOGEN-ACTIVATED PROTEIN KINASE 4-LIKE"/>
    <property type="match status" value="1"/>
</dbReference>
<evidence type="ECO:0000313" key="3">
    <source>
        <dbReference type="RefSeq" id="XP_071933282.1"/>
    </source>
</evidence>
<dbReference type="SMART" id="SM00220">
    <property type="entry name" value="S_TKc"/>
    <property type="match status" value="1"/>
</dbReference>
<protein>
    <submittedName>
        <fullName evidence="3">Mitogen-activated protein kinase kinase kinase 20-like</fullName>
    </submittedName>
</protein>
<dbReference type="SUPFAM" id="SSF56112">
    <property type="entry name" value="Protein kinase-like (PK-like)"/>
    <property type="match status" value="1"/>
</dbReference>
<keyword evidence="2" id="KW-1185">Reference proteome</keyword>
<proteinExistence type="predicted"/>
<gene>
    <name evidence="3" type="primary">LOC113724690</name>
</gene>
<name>A0ABM4WNC7_COFAR</name>
<dbReference type="PROSITE" id="PS00108">
    <property type="entry name" value="PROTEIN_KINASE_ST"/>
    <property type="match status" value="1"/>
</dbReference>
<organism evidence="2 3">
    <name type="scientific">Coffea arabica</name>
    <name type="common">Arabian coffee</name>
    <dbReference type="NCBI Taxonomy" id="13443"/>
    <lineage>
        <taxon>Eukaryota</taxon>
        <taxon>Viridiplantae</taxon>
        <taxon>Streptophyta</taxon>
        <taxon>Embryophyta</taxon>
        <taxon>Tracheophyta</taxon>
        <taxon>Spermatophyta</taxon>
        <taxon>Magnoliopsida</taxon>
        <taxon>eudicotyledons</taxon>
        <taxon>Gunneridae</taxon>
        <taxon>Pentapetalae</taxon>
        <taxon>asterids</taxon>
        <taxon>lamiids</taxon>
        <taxon>Gentianales</taxon>
        <taxon>Rubiaceae</taxon>
        <taxon>Ixoroideae</taxon>
        <taxon>Gardenieae complex</taxon>
        <taxon>Bertiereae - Coffeeae clade</taxon>
        <taxon>Coffeeae</taxon>
        <taxon>Coffea</taxon>
    </lineage>
</organism>
<dbReference type="Gene3D" id="1.10.510.10">
    <property type="entry name" value="Transferase(Phosphotransferase) domain 1"/>
    <property type="match status" value="1"/>
</dbReference>
<dbReference type="InterPro" id="IPR011009">
    <property type="entry name" value="Kinase-like_dom_sf"/>
</dbReference>
<feature type="domain" description="Protein kinase" evidence="1">
    <location>
        <begin position="5"/>
        <end position="151"/>
    </location>
</feature>
<dbReference type="InterPro" id="IPR008271">
    <property type="entry name" value="Ser/Thr_kinase_AS"/>
</dbReference>
<evidence type="ECO:0000259" key="1">
    <source>
        <dbReference type="PROSITE" id="PS50011"/>
    </source>
</evidence>
<reference evidence="3" key="1">
    <citation type="submission" date="2025-08" db="UniProtKB">
        <authorList>
            <consortium name="RefSeq"/>
        </authorList>
    </citation>
    <scope>IDENTIFICATION</scope>
    <source>
        <tissue evidence="3">Leaves</tissue>
    </source>
</reference>
<dbReference type="RefSeq" id="XP_071933282.1">
    <property type="nucleotide sequence ID" value="XM_072077181.1"/>
</dbReference>
<dbReference type="InterPro" id="IPR052751">
    <property type="entry name" value="Plant_MAPKKK"/>
</dbReference>
<dbReference type="GeneID" id="113724690"/>
<accession>A0ABM4WNC7</accession>
<sequence>MAITWKKLKILLAGSYGKVYLTAPVESSTLSALAAVKSADACHSSALLEEGLYLSELRGHPNIIQCFGHDISTENGEDVYNLLLEYAAGGSLHDLINKNKGTIPESLVACYTFITLKGLSAIQEVHIVHRDIKPGNILVYPSGDHGNNCLR</sequence>
<dbReference type="PROSITE" id="PS50011">
    <property type="entry name" value="PROTEIN_KINASE_DOM"/>
    <property type="match status" value="1"/>
</dbReference>
<dbReference type="Proteomes" id="UP001652660">
    <property type="component" value="Chromosome 2c"/>
</dbReference>
<evidence type="ECO:0000313" key="2">
    <source>
        <dbReference type="Proteomes" id="UP001652660"/>
    </source>
</evidence>
<dbReference type="PANTHER" id="PTHR48011">
    <property type="entry name" value="CCR4-NOT TRANSCRIPTIONAL COMPLEX SUBUNIT CAF120-RELATED"/>
    <property type="match status" value="1"/>
</dbReference>
<dbReference type="Pfam" id="PF00069">
    <property type="entry name" value="Pkinase"/>
    <property type="match status" value="1"/>
</dbReference>